<dbReference type="Proteomes" id="UP001264959">
    <property type="component" value="Segment"/>
</dbReference>
<organism evidence="1 2">
    <name type="scientific">Parapoynx stagnalis nucleopolyhedrovirus</name>
    <dbReference type="NCBI Taxonomy" id="2993413"/>
    <lineage>
        <taxon>Viruses</taxon>
        <taxon>Viruses incertae sedis</taxon>
        <taxon>Naldaviricetes</taxon>
        <taxon>Lefavirales</taxon>
        <taxon>Baculoviridae</taxon>
        <taxon>Alphabaculovirus</taxon>
        <taxon>Alphabaculovirus pastagnalis</taxon>
    </lineage>
</organism>
<dbReference type="InterPro" id="IPR004283">
    <property type="entry name" value="Lef-2"/>
</dbReference>
<evidence type="ECO:0000313" key="1">
    <source>
        <dbReference type="EMBL" id="UZE89810.1"/>
    </source>
</evidence>
<dbReference type="EMBL" id="ON704650">
    <property type="protein sequence ID" value="UZE89810.1"/>
    <property type="molecule type" value="Genomic_DNA"/>
</dbReference>
<dbReference type="GO" id="GO:0019083">
    <property type="term" value="P:viral transcription"/>
    <property type="evidence" value="ECO:0007669"/>
    <property type="project" value="InterPro"/>
</dbReference>
<accession>A0A9E7YJ96</accession>
<evidence type="ECO:0000313" key="2">
    <source>
        <dbReference type="Proteomes" id="UP001264959"/>
    </source>
</evidence>
<keyword evidence="2" id="KW-1185">Reference proteome</keyword>
<proteinExistence type="predicted"/>
<protein>
    <submittedName>
        <fullName evidence="1">LEF-2</fullName>
    </submittedName>
</protein>
<sequence length="204" mass="23185">MESVSSNNNHVILWTPPMPVDKKAVYAIDPDDFIDKINLNPYTVFEEGGSLIKISGLRLHVLLTTPVEKKTKPIFEGKKSKKNICMKNTNNIIQLLMKKIKMPPCINKFLKDLQEPRGGMYCKRFIVNCYILNVVTCTKCRNQCILSALSDFYRGDIKCVNELTHLMVKSQNIYKPPNCIKLKTVDKLCPIVGQCKGSNPICNF</sequence>
<name>A0A9E7YJ96_9ABAC</name>
<reference evidence="1" key="1">
    <citation type="journal article" date="2022" name="Viruses">
        <title>The Parapoynx stagnalis Nucleopolyhedrovirus (PastNPV), a Divergent Member of the Alphabaculovirus Group I Clade, Encodes a Homolog of Ran GTPase.</title>
        <authorList>
            <person name="Harrison R.L."/>
            <person name="Rowley D.L."/>
        </authorList>
    </citation>
    <scope>NUCLEOTIDE SEQUENCE</scope>
    <source>
        <strain evidence="1">BCIPV-473</strain>
    </source>
</reference>
<dbReference type="Pfam" id="PF03041">
    <property type="entry name" value="Baculo_LEF-2"/>
    <property type="match status" value="1"/>
</dbReference>